<dbReference type="Gramene" id="mRNA:HanXRQr2_Chr10g0445541">
    <property type="protein sequence ID" value="mRNA:HanXRQr2_Chr10g0445541"/>
    <property type="gene ID" value="HanXRQr2_Chr10g0445541"/>
</dbReference>
<dbReference type="EMBL" id="MNCJ02000325">
    <property type="protein sequence ID" value="KAF5786826.1"/>
    <property type="molecule type" value="Genomic_DNA"/>
</dbReference>
<feature type="region of interest" description="Disordered" evidence="1">
    <location>
        <begin position="1"/>
        <end position="20"/>
    </location>
</feature>
<evidence type="ECO:0000313" key="4">
    <source>
        <dbReference type="Proteomes" id="UP000215914"/>
    </source>
</evidence>
<dbReference type="EMBL" id="CM007899">
    <property type="protein sequence ID" value="OTG10675.1"/>
    <property type="molecule type" value="Genomic_DNA"/>
</dbReference>
<feature type="compositionally biased region" description="Basic residues" evidence="1">
    <location>
        <begin position="1"/>
        <end position="10"/>
    </location>
</feature>
<sequence length="91" mass="10589">MNIHLSHSHPNRSEISQSTFISPITHPNRYSFAETARSSPLIDSHYYAPNESQLSDRRPPLHHQMICHRRSYLLTQLLFASLQPRKIVILT</sequence>
<name>A0A251THR6_HELAN</name>
<protein>
    <submittedName>
        <fullName evidence="3">Uncharacterized protein</fullName>
    </submittedName>
</protein>
<reference evidence="2 4" key="1">
    <citation type="journal article" date="2017" name="Nature">
        <title>The sunflower genome provides insights into oil metabolism, flowering and Asterid evolution.</title>
        <authorList>
            <person name="Badouin H."/>
            <person name="Gouzy J."/>
            <person name="Grassa C.J."/>
            <person name="Murat F."/>
            <person name="Staton S.E."/>
            <person name="Cottret L."/>
            <person name="Lelandais-Briere C."/>
            <person name="Owens G.L."/>
            <person name="Carrere S."/>
            <person name="Mayjonade B."/>
            <person name="Legrand L."/>
            <person name="Gill N."/>
            <person name="Kane N.C."/>
            <person name="Bowers J.E."/>
            <person name="Hubner S."/>
            <person name="Bellec A."/>
            <person name="Berard A."/>
            <person name="Berges H."/>
            <person name="Blanchet N."/>
            <person name="Boniface M.C."/>
            <person name="Brunel D."/>
            <person name="Catrice O."/>
            <person name="Chaidir N."/>
            <person name="Claudel C."/>
            <person name="Donnadieu C."/>
            <person name="Faraut T."/>
            <person name="Fievet G."/>
            <person name="Helmstetter N."/>
            <person name="King M."/>
            <person name="Knapp S.J."/>
            <person name="Lai Z."/>
            <person name="Le Paslier M.C."/>
            <person name="Lippi Y."/>
            <person name="Lorenzon L."/>
            <person name="Mandel J.R."/>
            <person name="Marage G."/>
            <person name="Marchand G."/>
            <person name="Marquand E."/>
            <person name="Bret-Mestries E."/>
            <person name="Morien E."/>
            <person name="Nambeesan S."/>
            <person name="Nguyen T."/>
            <person name="Pegot-Espagnet P."/>
            <person name="Pouilly N."/>
            <person name="Raftis F."/>
            <person name="Sallet E."/>
            <person name="Schiex T."/>
            <person name="Thomas J."/>
            <person name="Vandecasteele C."/>
            <person name="Vares D."/>
            <person name="Vear F."/>
            <person name="Vautrin S."/>
            <person name="Crespi M."/>
            <person name="Mangin B."/>
            <person name="Burke J.M."/>
            <person name="Salse J."/>
            <person name="Munos S."/>
            <person name="Vincourt P."/>
            <person name="Rieseberg L.H."/>
            <person name="Langlade N.B."/>
        </authorList>
    </citation>
    <scope>NUCLEOTIDE SEQUENCE [LARGE SCALE GENOMIC DNA]</scope>
    <source>
        <strain evidence="4">cv. SF193</strain>
        <tissue evidence="2">Leaves</tissue>
    </source>
</reference>
<keyword evidence="4" id="KW-1185">Reference proteome</keyword>
<accession>A0A251THR6</accession>
<evidence type="ECO:0000313" key="3">
    <source>
        <dbReference type="EMBL" id="OTG10675.1"/>
    </source>
</evidence>
<proteinExistence type="predicted"/>
<dbReference type="AlphaFoldDB" id="A0A251THR6"/>
<dbReference type="InParanoid" id="A0A251THR6"/>
<reference evidence="3" key="2">
    <citation type="submission" date="2017-02" db="EMBL/GenBank/DDBJ databases">
        <title>Sunflower complete genome.</title>
        <authorList>
            <person name="Langlade N."/>
            <person name="Munos S."/>
        </authorList>
    </citation>
    <scope>NUCLEOTIDE SEQUENCE [LARGE SCALE GENOMIC DNA]</scope>
    <source>
        <tissue evidence="3">Leaves</tissue>
    </source>
</reference>
<evidence type="ECO:0000256" key="1">
    <source>
        <dbReference type="SAM" id="MobiDB-lite"/>
    </source>
</evidence>
<organism evidence="3 4">
    <name type="scientific">Helianthus annuus</name>
    <name type="common">Common sunflower</name>
    <dbReference type="NCBI Taxonomy" id="4232"/>
    <lineage>
        <taxon>Eukaryota</taxon>
        <taxon>Viridiplantae</taxon>
        <taxon>Streptophyta</taxon>
        <taxon>Embryophyta</taxon>
        <taxon>Tracheophyta</taxon>
        <taxon>Spermatophyta</taxon>
        <taxon>Magnoliopsida</taxon>
        <taxon>eudicotyledons</taxon>
        <taxon>Gunneridae</taxon>
        <taxon>Pentapetalae</taxon>
        <taxon>asterids</taxon>
        <taxon>campanulids</taxon>
        <taxon>Asterales</taxon>
        <taxon>Asteraceae</taxon>
        <taxon>Asteroideae</taxon>
        <taxon>Heliantheae alliance</taxon>
        <taxon>Heliantheae</taxon>
        <taxon>Helianthus</taxon>
    </lineage>
</organism>
<reference evidence="2" key="3">
    <citation type="submission" date="2020-06" db="EMBL/GenBank/DDBJ databases">
        <title>Helianthus annuus Genome sequencing and assembly Release 2.</title>
        <authorList>
            <person name="Gouzy J."/>
            <person name="Langlade N."/>
            <person name="Munos S."/>
        </authorList>
    </citation>
    <scope>NUCLEOTIDE SEQUENCE</scope>
    <source>
        <tissue evidence="2">Leaves</tissue>
    </source>
</reference>
<gene>
    <name evidence="3" type="ORF">HannXRQ_Chr10g0290311</name>
    <name evidence="2" type="ORF">HanXRQr2_Chr10g0445541</name>
</gene>
<evidence type="ECO:0000313" key="2">
    <source>
        <dbReference type="EMBL" id="KAF5786826.1"/>
    </source>
</evidence>
<dbReference type="Proteomes" id="UP000215914">
    <property type="component" value="Chromosome 10"/>
</dbReference>